<dbReference type="AlphaFoldDB" id="A0A6A4I4F4"/>
<dbReference type="CDD" id="cd12087">
    <property type="entry name" value="TM_EGFR-like"/>
    <property type="match status" value="1"/>
</dbReference>
<keyword evidence="1" id="KW-0812">Transmembrane</keyword>
<keyword evidence="1" id="KW-0472">Membrane</keyword>
<reference evidence="2" key="1">
    <citation type="journal article" date="2019" name="Environ. Microbiol.">
        <title>Fungal ecological strategies reflected in gene transcription - a case study of two litter decomposers.</title>
        <authorList>
            <person name="Barbi F."/>
            <person name="Kohler A."/>
            <person name="Barry K."/>
            <person name="Baskaran P."/>
            <person name="Daum C."/>
            <person name="Fauchery L."/>
            <person name="Ihrmark K."/>
            <person name="Kuo A."/>
            <person name="LaButti K."/>
            <person name="Lipzen A."/>
            <person name="Morin E."/>
            <person name="Grigoriev I.V."/>
            <person name="Henrissat B."/>
            <person name="Lindahl B."/>
            <person name="Martin F."/>
        </authorList>
    </citation>
    <scope>NUCLEOTIDE SEQUENCE</scope>
    <source>
        <strain evidence="2">JB14</strain>
    </source>
</reference>
<protein>
    <submittedName>
        <fullName evidence="2">Uncharacterized protein</fullName>
    </submittedName>
</protein>
<evidence type="ECO:0000313" key="2">
    <source>
        <dbReference type="EMBL" id="KAE9404308.1"/>
    </source>
</evidence>
<dbReference type="EMBL" id="ML769417">
    <property type="protein sequence ID" value="KAE9404308.1"/>
    <property type="molecule type" value="Genomic_DNA"/>
</dbReference>
<sequence length="125" mass="13209">MDYGMGPQTLSDTGREKLARDFPRTKKHICMCLTKQLAPAGNTSTSSPSPKLHVGAIAGGTVGSAAFVILVVLAVFYYCRRCSSTVSEDAKMASTSLNPSQNTSSAPLKIFPCHDTIARGDAEPT</sequence>
<evidence type="ECO:0000313" key="3">
    <source>
        <dbReference type="Proteomes" id="UP000799118"/>
    </source>
</evidence>
<keyword evidence="3" id="KW-1185">Reference proteome</keyword>
<accession>A0A6A4I4F4</accession>
<gene>
    <name evidence="2" type="ORF">BT96DRAFT_989370</name>
</gene>
<evidence type="ECO:0000256" key="1">
    <source>
        <dbReference type="SAM" id="Phobius"/>
    </source>
</evidence>
<keyword evidence="1" id="KW-1133">Transmembrane helix</keyword>
<proteinExistence type="predicted"/>
<feature type="transmembrane region" description="Helical" evidence="1">
    <location>
        <begin position="54"/>
        <end position="78"/>
    </location>
</feature>
<name>A0A6A4I4F4_9AGAR</name>
<dbReference type="Proteomes" id="UP000799118">
    <property type="component" value="Unassembled WGS sequence"/>
</dbReference>
<organism evidence="2 3">
    <name type="scientific">Gymnopus androsaceus JB14</name>
    <dbReference type="NCBI Taxonomy" id="1447944"/>
    <lineage>
        <taxon>Eukaryota</taxon>
        <taxon>Fungi</taxon>
        <taxon>Dikarya</taxon>
        <taxon>Basidiomycota</taxon>
        <taxon>Agaricomycotina</taxon>
        <taxon>Agaricomycetes</taxon>
        <taxon>Agaricomycetidae</taxon>
        <taxon>Agaricales</taxon>
        <taxon>Marasmiineae</taxon>
        <taxon>Omphalotaceae</taxon>
        <taxon>Gymnopus</taxon>
    </lineage>
</organism>